<evidence type="ECO:0000256" key="10">
    <source>
        <dbReference type="PROSITE-ProRule" id="PRU10141"/>
    </source>
</evidence>
<comment type="catalytic activity">
    <reaction evidence="8">
        <text>L-threonyl-[protein] + ATP = O-phospho-L-threonyl-[protein] + ADP + H(+)</text>
        <dbReference type="Rhea" id="RHEA:46608"/>
        <dbReference type="Rhea" id="RHEA-COMP:11060"/>
        <dbReference type="Rhea" id="RHEA-COMP:11605"/>
        <dbReference type="ChEBI" id="CHEBI:15378"/>
        <dbReference type="ChEBI" id="CHEBI:30013"/>
        <dbReference type="ChEBI" id="CHEBI:30616"/>
        <dbReference type="ChEBI" id="CHEBI:61977"/>
        <dbReference type="ChEBI" id="CHEBI:456216"/>
        <dbReference type="EC" id="2.7.11.1"/>
    </reaction>
</comment>
<comment type="similarity">
    <text evidence="1">Belongs to the protein kinase superfamily. NEK Ser/Thr protein kinase family. NIMA subfamily.</text>
</comment>
<dbReference type="EC" id="2.7.11.1" evidence="2"/>
<feature type="domain" description="Protein kinase" evidence="12">
    <location>
        <begin position="75"/>
        <end position="333"/>
    </location>
</feature>
<evidence type="ECO:0000256" key="1">
    <source>
        <dbReference type="ARBA" id="ARBA00010886"/>
    </source>
</evidence>
<evidence type="ECO:0000256" key="2">
    <source>
        <dbReference type="ARBA" id="ARBA00012513"/>
    </source>
</evidence>
<dbReference type="OrthoDB" id="248923at2759"/>
<dbReference type="InterPro" id="IPR000719">
    <property type="entry name" value="Prot_kinase_dom"/>
</dbReference>
<proteinExistence type="inferred from homology"/>
<dbReference type="PROSITE" id="PS00108">
    <property type="entry name" value="PROTEIN_KINASE_ST"/>
    <property type="match status" value="1"/>
</dbReference>
<feature type="region of interest" description="Disordered" evidence="11">
    <location>
        <begin position="815"/>
        <end position="838"/>
    </location>
</feature>
<dbReference type="SMART" id="SM00220">
    <property type="entry name" value="S_TKc"/>
    <property type="match status" value="1"/>
</dbReference>
<feature type="compositionally biased region" description="Polar residues" evidence="11">
    <location>
        <begin position="44"/>
        <end position="62"/>
    </location>
</feature>
<dbReference type="FunFam" id="3.30.200.20:FF:000097">
    <property type="entry name" value="Probable serine/threonine-protein kinase nek1"/>
    <property type="match status" value="1"/>
</dbReference>
<comment type="caution">
    <text evidence="13">The sequence shown here is derived from an EMBL/GenBank/DDBJ whole genome shotgun (WGS) entry which is preliminary data.</text>
</comment>
<feature type="compositionally biased region" description="Low complexity" evidence="11">
    <location>
        <begin position="608"/>
        <end position="618"/>
    </location>
</feature>
<dbReference type="AlphaFoldDB" id="A0A8J8T907"/>
<feature type="binding site" evidence="10">
    <location>
        <position position="104"/>
    </location>
    <ligand>
        <name>ATP</name>
        <dbReference type="ChEBI" id="CHEBI:30616"/>
    </ligand>
</feature>
<keyword evidence="14" id="KW-1185">Reference proteome</keyword>
<evidence type="ECO:0000256" key="3">
    <source>
        <dbReference type="ARBA" id="ARBA00022527"/>
    </source>
</evidence>
<name>A0A8J8T907_HALGN</name>
<dbReference type="GO" id="GO:0005524">
    <property type="term" value="F:ATP binding"/>
    <property type="evidence" value="ECO:0007669"/>
    <property type="project" value="UniProtKB-UniRule"/>
</dbReference>
<protein>
    <recommendedName>
        <fullName evidence="2">non-specific serine/threonine protein kinase</fullName>
        <ecNumber evidence="2">2.7.11.1</ecNumber>
    </recommendedName>
</protein>
<evidence type="ECO:0000259" key="12">
    <source>
        <dbReference type="PROSITE" id="PS50011"/>
    </source>
</evidence>
<dbReference type="Gene3D" id="3.30.200.20">
    <property type="entry name" value="Phosphorylase Kinase, domain 1"/>
    <property type="match status" value="1"/>
</dbReference>
<dbReference type="PROSITE" id="PS00107">
    <property type="entry name" value="PROTEIN_KINASE_ATP"/>
    <property type="match status" value="1"/>
</dbReference>
<evidence type="ECO:0000256" key="4">
    <source>
        <dbReference type="ARBA" id="ARBA00022679"/>
    </source>
</evidence>
<evidence type="ECO:0000256" key="7">
    <source>
        <dbReference type="ARBA" id="ARBA00022840"/>
    </source>
</evidence>
<comment type="catalytic activity">
    <reaction evidence="9">
        <text>L-seryl-[protein] + ATP = O-phospho-L-seryl-[protein] + ADP + H(+)</text>
        <dbReference type="Rhea" id="RHEA:17989"/>
        <dbReference type="Rhea" id="RHEA-COMP:9863"/>
        <dbReference type="Rhea" id="RHEA-COMP:11604"/>
        <dbReference type="ChEBI" id="CHEBI:15378"/>
        <dbReference type="ChEBI" id="CHEBI:29999"/>
        <dbReference type="ChEBI" id="CHEBI:30616"/>
        <dbReference type="ChEBI" id="CHEBI:83421"/>
        <dbReference type="ChEBI" id="CHEBI:456216"/>
        <dbReference type="EC" id="2.7.11.1"/>
    </reaction>
</comment>
<dbReference type="Pfam" id="PF00069">
    <property type="entry name" value="Pkinase"/>
    <property type="match status" value="1"/>
</dbReference>
<dbReference type="GO" id="GO:0004674">
    <property type="term" value="F:protein serine/threonine kinase activity"/>
    <property type="evidence" value="ECO:0007669"/>
    <property type="project" value="UniProtKB-KW"/>
</dbReference>
<keyword evidence="7 10" id="KW-0067">ATP-binding</keyword>
<dbReference type="InterPro" id="IPR017441">
    <property type="entry name" value="Protein_kinase_ATP_BS"/>
</dbReference>
<evidence type="ECO:0000256" key="8">
    <source>
        <dbReference type="ARBA" id="ARBA00047899"/>
    </source>
</evidence>
<keyword evidence="5 10" id="KW-0547">Nucleotide-binding</keyword>
<evidence type="ECO:0000256" key="9">
    <source>
        <dbReference type="ARBA" id="ARBA00048679"/>
    </source>
</evidence>
<dbReference type="InterPro" id="IPR011009">
    <property type="entry name" value="Kinase-like_dom_sf"/>
</dbReference>
<organism evidence="13 14">
    <name type="scientific">Halteria grandinella</name>
    <dbReference type="NCBI Taxonomy" id="5974"/>
    <lineage>
        <taxon>Eukaryota</taxon>
        <taxon>Sar</taxon>
        <taxon>Alveolata</taxon>
        <taxon>Ciliophora</taxon>
        <taxon>Intramacronucleata</taxon>
        <taxon>Spirotrichea</taxon>
        <taxon>Stichotrichia</taxon>
        <taxon>Sporadotrichida</taxon>
        <taxon>Halteriidae</taxon>
        <taxon>Halteria</taxon>
    </lineage>
</organism>
<evidence type="ECO:0000313" key="14">
    <source>
        <dbReference type="Proteomes" id="UP000785679"/>
    </source>
</evidence>
<dbReference type="EMBL" id="RRYP01000865">
    <property type="protein sequence ID" value="TNV86734.1"/>
    <property type="molecule type" value="Genomic_DNA"/>
</dbReference>
<dbReference type="PANTHER" id="PTHR44899:SF6">
    <property type="entry name" value="SERINE_THREONINE PROTEIN KINASE"/>
    <property type="match status" value="1"/>
</dbReference>
<dbReference type="InterPro" id="IPR051131">
    <property type="entry name" value="NEK_Ser/Thr_kinase_NIMA"/>
</dbReference>
<keyword evidence="4" id="KW-0808">Transferase</keyword>
<dbReference type="PROSITE" id="PS50011">
    <property type="entry name" value="PROTEIN_KINASE_DOM"/>
    <property type="match status" value="1"/>
</dbReference>
<dbReference type="InterPro" id="IPR008271">
    <property type="entry name" value="Ser/Thr_kinase_AS"/>
</dbReference>
<keyword evidence="6" id="KW-0418">Kinase</keyword>
<evidence type="ECO:0000256" key="11">
    <source>
        <dbReference type="SAM" id="MobiDB-lite"/>
    </source>
</evidence>
<sequence>MSQQADGSVDKAVDDQLEIQHSTTTKDIIVVTEMQPPQQLQQLVRQPSTLQHQPESTDETLITNSSTTSTNLQNFKLLGRLGEGAYSQVYKVKRLEDSTIYALKRVKLKDLKEKEVINAINEVRILASIKHVNVISYKEAFMEPKTKSLCIVMEYADGGDLYQKISEYKKEGKTFTEIEVWRIFIQITKGLRAMHDMNVMHRDLKCANVFLNQDSTVKLGDMNVSKVANNRGLNYTQTGTPYYASPEIWQDKPYDVKSDVWSLGCVLYEMICLKPPFQAEDMQNLYKKVVRGKFNKIPSNYSNDLWLIVQSLLQVNPLNRPDSKTLMNFQSFTRMNIDLFPDLYQTGDSLFEDQSKLLKTIYVPKNIMNVSDRLPQANYGGDRLSRKKQHQYSKSIALAEPGQKKGDSIQSELSLPQVQQIMSTHNPNGAAQSRQELNKSPIESYSYTLEGKQQRFKLSKCVSTESRVQQLKYQTQSQKRTQESSNIDSVIGLSISTIDAKQKSPKGKELNPIEQEISTPYSGEGLSRVASLPKIQPQIHHKGNKKGIIIVESINQIADHPQRQVIQQNQSNKALLQPVLQQVRQQINEVEKGMSQFHTKEQDGHSRQSTQQQQVQDQQIQRNALEAKSKISIQAKLLSEQKQTRLQKILQSGSNNGQINFDKEKALKQALSSMNDSQESIHYKRGKVLYQNRSMIVEEKMTIESIEKSRFKSLLEDDDGSLAEVRRRQNFESEHKIIPNEKQMRESPSRLSIDSHISKSVSTLATQQVLREKEILPKRFESNLHLVAPSQNQQFYPSPYNNQKQNHFMINQGNSREASSIGNSNRLNSNDSRDQQVHSSFKLPIVHSKPQSIIPPSYISSHNRNYSNNYRDQRHGLTNQSSLKSPYEQLLVSMQPAQPNNRQGSLQMLKKIMEQQMHVQGTGGSVSKIPVISKRVQKVNLEGAKQISGEGRLSSMY</sequence>
<dbReference type="Proteomes" id="UP000785679">
    <property type="component" value="Unassembled WGS sequence"/>
</dbReference>
<evidence type="ECO:0000313" key="13">
    <source>
        <dbReference type="EMBL" id="TNV86734.1"/>
    </source>
</evidence>
<reference evidence="13" key="1">
    <citation type="submission" date="2019-06" db="EMBL/GenBank/DDBJ databases">
        <authorList>
            <person name="Zheng W."/>
        </authorList>
    </citation>
    <scope>NUCLEOTIDE SEQUENCE</scope>
    <source>
        <strain evidence="13">QDHG01</strain>
    </source>
</reference>
<gene>
    <name evidence="13" type="ORF">FGO68_gene2112</name>
</gene>
<dbReference type="PANTHER" id="PTHR44899">
    <property type="entry name" value="CAMK FAMILY PROTEIN KINASE"/>
    <property type="match status" value="1"/>
</dbReference>
<feature type="region of interest" description="Disordered" evidence="11">
    <location>
        <begin position="43"/>
        <end position="65"/>
    </location>
</feature>
<keyword evidence="3" id="KW-0723">Serine/threonine-protein kinase</keyword>
<feature type="region of interest" description="Disordered" evidence="11">
    <location>
        <begin position="596"/>
        <end position="618"/>
    </location>
</feature>
<dbReference type="Gene3D" id="1.10.510.10">
    <property type="entry name" value="Transferase(Phosphotransferase) domain 1"/>
    <property type="match status" value="1"/>
</dbReference>
<accession>A0A8J8T907</accession>
<evidence type="ECO:0000256" key="6">
    <source>
        <dbReference type="ARBA" id="ARBA00022777"/>
    </source>
</evidence>
<evidence type="ECO:0000256" key="5">
    <source>
        <dbReference type="ARBA" id="ARBA00022741"/>
    </source>
</evidence>
<dbReference type="SUPFAM" id="SSF56112">
    <property type="entry name" value="Protein kinase-like (PK-like)"/>
    <property type="match status" value="1"/>
</dbReference>